<dbReference type="Proteomes" id="UP000075903">
    <property type="component" value="Unassembled WGS sequence"/>
</dbReference>
<dbReference type="AlphaFoldDB" id="A0A182UX52"/>
<dbReference type="EnsemblMetazoa" id="AMEM005156-RA">
    <property type="protein sequence ID" value="AMEM005156-PA"/>
    <property type="gene ID" value="AMEM005156"/>
</dbReference>
<evidence type="ECO:0000313" key="1">
    <source>
        <dbReference type="EnsemblMetazoa" id="AMEM005156-PA"/>
    </source>
</evidence>
<organism evidence="1 2">
    <name type="scientific">Anopheles merus</name>
    <name type="common">Mosquito</name>
    <dbReference type="NCBI Taxonomy" id="30066"/>
    <lineage>
        <taxon>Eukaryota</taxon>
        <taxon>Metazoa</taxon>
        <taxon>Ecdysozoa</taxon>
        <taxon>Arthropoda</taxon>
        <taxon>Hexapoda</taxon>
        <taxon>Insecta</taxon>
        <taxon>Pterygota</taxon>
        <taxon>Neoptera</taxon>
        <taxon>Endopterygota</taxon>
        <taxon>Diptera</taxon>
        <taxon>Nematocera</taxon>
        <taxon>Culicoidea</taxon>
        <taxon>Culicidae</taxon>
        <taxon>Anophelinae</taxon>
        <taxon>Anopheles</taxon>
    </lineage>
</organism>
<keyword evidence="2" id="KW-1185">Reference proteome</keyword>
<accession>A0A182UX52</accession>
<reference evidence="1" key="1">
    <citation type="submission" date="2020-05" db="UniProtKB">
        <authorList>
            <consortium name="EnsemblMetazoa"/>
        </authorList>
    </citation>
    <scope>IDENTIFICATION</scope>
    <source>
        <strain evidence="1">MAF</strain>
    </source>
</reference>
<proteinExistence type="predicted"/>
<protein>
    <submittedName>
        <fullName evidence="1">Uncharacterized protein</fullName>
    </submittedName>
</protein>
<name>A0A182UX52_ANOME</name>
<dbReference type="VEuPathDB" id="VectorBase:AMEM005156"/>
<sequence>MSGQVHCSAEDSPSPAKIGSAKKRILQLNFRCGHFIATHEARFAESNQCYQFGLDQMPHFMWSLNRRCKIPLERNYRLDGDGHQFLLISQCLSVVREQKVGNGAYWLFVNKRNTPEQNGKIIRQLPLPKAIMNQWYEQNSNTSMSSDNLFKCDAAVRNCRWFCDPSISTANRTFDRAVRTEYFTSLVLQPLEQKIGGRHSIFAIGGIEPHCLELSIQCTAPRRAPNASLTAHAAYAKSSVLQIHIRCDHFIASYTAWYKDLDSCYDIFLDQIEHHMWNSKVTCKMPFSRNYRLEGDGHQYVTVVLCVNSISERKFGKPAYWLFVNKRNTPEQNRSIMQKLALPGGSVYQPYEQSANASGKQGMCRCDLFERYIRKVRSCKLPFDTTVTATRNEHQLIKPNETQTHAQQGGMLPLLNRSSGGALETDYLTSLRYKPLQDKYNKRHTIFVIPGVEPHCVELSVRCGMNSYRYFNASASPLKRIKYYQTVQLRFRCDHVVVQYVMYYVSPKDCYMVALDQMRHRSRGPLMRTCTVGETRHYRVLGDGRHYLLLLYCFKHVLGCMLGEYAYWLFVNKRNTVQQNFQIMQQLSLPNEVVHGSGETGAKLHCRCDIYERYIQEIKSCHRPFLLPTLEQESPKANSTVPEIAVKIRPPSSGKESEELCWLLIKCGLVSLTFGVISYVMHMQLKQRIEEQLSEGSDTGKPDTIKIKFIKVQESVESNSSGDTIHHSKVRSLMSSTVV</sequence>
<evidence type="ECO:0000313" key="2">
    <source>
        <dbReference type="Proteomes" id="UP000075903"/>
    </source>
</evidence>